<dbReference type="PIRSF" id="PIRSF000185">
    <property type="entry name" value="Glu_DH"/>
    <property type="match status" value="1"/>
</dbReference>
<dbReference type="InterPro" id="IPR033922">
    <property type="entry name" value="NAD_bind_Glu_DH"/>
</dbReference>
<dbReference type="SMART" id="SM00839">
    <property type="entry name" value="ELFV_dehydrog"/>
    <property type="match status" value="1"/>
</dbReference>
<evidence type="ECO:0000256" key="1">
    <source>
        <dbReference type="ARBA" id="ARBA00006382"/>
    </source>
</evidence>
<dbReference type="PROSITE" id="PS00074">
    <property type="entry name" value="GLFV_DEHYDROGENASE"/>
    <property type="match status" value="1"/>
</dbReference>
<dbReference type="Gene3D" id="3.40.50.10860">
    <property type="entry name" value="Leucine Dehydrogenase, chain A, domain 1"/>
    <property type="match status" value="1"/>
</dbReference>
<proteinExistence type="inferred from homology"/>
<organism evidence="9 10">
    <name type="scientific">Haloarcula salina</name>
    <dbReference type="NCBI Taxonomy" id="1429914"/>
    <lineage>
        <taxon>Archaea</taxon>
        <taxon>Methanobacteriati</taxon>
        <taxon>Methanobacteriota</taxon>
        <taxon>Stenosarchaea group</taxon>
        <taxon>Halobacteria</taxon>
        <taxon>Halobacteriales</taxon>
        <taxon>Haloarculaceae</taxon>
        <taxon>Haloarcula</taxon>
    </lineage>
</organism>
<dbReference type="InterPro" id="IPR033524">
    <property type="entry name" value="Glu/Leu/Phe/Val_DH_AS"/>
</dbReference>
<reference evidence="9" key="1">
    <citation type="submission" date="2021-06" db="EMBL/GenBank/DDBJ databases">
        <title>New haloarchaea isolates fom saline soil.</title>
        <authorList>
            <person name="Duran-Viseras A."/>
            <person name="Sanchez-Porro C.S."/>
            <person name="Ventosa A."/>
        </authorList>
    </citation>
    <scope>NUCLEOTIDE SEQUENCE</scope>
    <source>
        <strain evidence="9">JCM 18369</strain>
    </source>
</reference>
<accession>A0AA41KCU1</accession>
<dbReference type="AlphaFoldDB" id="A0AA41KCU1"/>
<dbReference type="NCBIfam" id="NF041398">
    <property type="entry name" value="GluDhGdhB_Halo"/>
    <property type="match status" value="1"/>
</dbReference>
<evidence type="ECO:0000313" key="10">
    <source>
        <dbReference type="Proteomes" id="UP001166304"/>
    </source>
</evidence>
<dbReference type="PANTHER" id="PTHR11606:SF13">
    <property type="entry name" value="GLUTAMATE DEHYDROGENASE 1, MITOCHONDRIAL"/>
    <property type="match status" value="1"/>
</dbReference>
<comment type="subunit">
    <text evidence="2">Homohexamer.</text>
</comment>
<evidence type="ECO:0000256" key="4">
    <source>
        <dbReference type="PIRNR" id="PIRNR000185"/>
    </source>
</evidence>
<dbReference type="InterPro" id="IPR006095">
    <property type="entry name" value="Glu/Leu/Phe/Val/Trp_DH"/>
</dbReference>
<dbReference type="InterPro" id="IPR054867">
    <property type="entry name" value="GluDhGdhB"/>
</dbReference>
<dbReference type="RefSeq" id="WP_162414387.1">
    <property type="nucleotide sequence ID" value="NZ_JAHQXE010000004.1"/>
</dbReference>
<dbReference type="PRINTS" id="PR00082">
    <property type="entry name" value="GLFDHDRGNASE"/>
</dbReference>
<feature type="domain" description="Glutamate/phenylalanine/leucine/valine/L-tryptophan dehydrogenase C-terminal" evidence="8">
    <location>
        <begin position="193"/>
        <end position="423"/>
    </location>
</feature>
<dbReference type="InterPro" id="IPR014362">
    <property type="entry name" value="Glu_DH"/>
</dbReference>
<evidence type="ECO:0000256" key="7">
    <source>
        <dbReference type="RuleBase" id="RU004417"/>
    </source>
</evidence>
<dbReference type="Pfam" id="PF02812">
    <property type="entry name" value="ELFV_dehydrog_N"/>
    <property type="match status" value="1"/>
</dbReference>
<evidence type="ECO:0000256" key="2">
    <source>
        <dbReference type="ARBA" id="ARBA00011643"/>
    </source>
</evidence>
<dbReference type="PANTHER" id="PTHR11606">
    <property type="entry name" value="GLUTAMATE DEHYDROGENASE"/>
    <property type="match status" value="1"/>
</dbReference>
<dbReference type="InterPro" id="IPR046346">
    <property type="entry name" value="Aminoacid_DH-like_N_sf"/>
</dbReference>
<feature type="site" description="Important for catalysis" evidence="6">
    <location>
        <position position="156"/>
    </location>
</feature>
<dbReference type="Gene3D" id="3.40.50.720">
    <property type="entry name" value="NAD(P)-binding Rossmann-like Domain"/>
    <property type="match status" value="1"/>
</dbReference>
<feature type="active site" description="Proton donor" evidence="5">
    <location>
        <position position="116"/>
    </location>
</feature>
<dbReference type="InterPro" id="IPR006096">
    <property type="entry name" value="Glu/Leu/Phe/Val/Trp_DH_C"/>
</dbReference>
<dbReference type="CDD" id="cd01076">
    <property type="entry name" value="NAD_bind_1_Glu_DH"/>
    <property type="match status" value="1"/>
</dbReference>
<evidence type="ECO:0000259" key="8">
    <source>
        <dbReference type="SMART" id="SM00839"/>
    </source>
</evidence>
<gene>
    <name evidence="9" type="ORF">KTS37_13555</name>
</gene>
<keyword evidence="3 4" id="KW-0560">Oxidoreductase</keyword>
<evidence type="ECO:0000256" key="5">
    <source>
        <dbReference type="PIRSR" id="PIRSR000185-1"/>
    </source>
</evidence>
<dbReference type="GO" id="GO:0004352">
    <property type="term" value="F:glutamate dehydrogenase (NAD+) activity"/>
    <property type="evidence" value="ECO:0007669"/>
    <property type="project" value="TreeGrafter"/>
</dbReference>
<dbReference type="SUPFAM" id="SSF51735">
    <property type="entry name" value="NAD(P)-binding Rossmann-fold domains"/>
    <property type="match status" value="1"/>
</dbReference>
<name>A0AA41KCU1_9EURY</name>
<dbReference type="InterPro" id="IPR006097">
    <property type="entry name" value="Glu/Leu/Phe/Val/Trp_DH_dimer"/>
</dbReference>
<protein>
    <recommendedName>
        <fullName evidence="4">Glutamate dehydrogenase</fullName>
    </recommendedName>
</protein>
<comment type="similarity">
    <text evidence="1 4 7">Belongs to the Glu/Leu/Phe/Val dehydrogenases family.</text>
</comment>
<dbReference type="Proteomes" id="UP001166304">
    <property type="component" value="Unassembled WGS sequence"/>
</dbReference>
<evidence type="ECO:0000256" key="6">
    <source>
        <dbReference type="PIRSR" id="PIRSR000185-3"/>
    </source>
</evidence>
<evidence type="ECO:0000256" key="3">
    <source>
        <dbReference type="ARBA" id="ARBA00023002"/>
    </source>
</evidence>
<evidence type="ECO:0000313" key="9">
    <source>
        <dbReference type="EMBL" id="MBV0902815.1"/>
    </source>
</evidence>
<comment type="caution">
    <text evidence="9">The sequence shown here is derived from an EMBL/GenBank/DDBJ whole genome shotgun (WGS) entry which is preliminary data.</text>
</comment>
<dbReference type="GO" id="GO:0006538">
    <property type="term" value="P:L-glutamate catabolic process"/>
    <property type="evidence" value="ECO:0007669"/>
    <property type="project" value="TreeGrafter"/>
</dbReference>
<keyword evidence="10" id="KW-1185">Reference proteome</keyword>
<sequence>MISANATTAETAADEPAVETAKRRLDRLADLVDVSDEYVERLKYPSQVHRVSIPVRLDDGDIEVFEGFRAQHDNVRGPYKGGIRYAPGVTADECVSLAMAMTWKCALLDLPFGGAKGGVAVDPRSLSTEEKRRLTRRFAEEMRSFVGPQTDIPAPDMGTDAQTMAWIADVYKMQTGDGTRGVVTGKPPRVGGLAGREEAPGRSTALVAREAANYYDLPIDGLTVAIQGFGSVGGHAARLLDEWGARVVAVSDIDGGVFDENGLDIDALSAGTGPLSDRDAAAEADELTNDALLELDVDVLIPAAVGGVLTADNAPNVEASLVVEGANEPTTAEADAVLAERGVPVIPDILANAGGVTASYFEWLQNTNGRSWTHDEVRDELDERMLAAWEAVRESREARDVPWRDAAYAVALERVAESHETLGIWP</sequence>
<dbReference type="EMBL" id="JAHQXE010000004">
    <property type="protein sequence ID" value="MBV0902815.1"/>
    <property type="molecule type" value="Genomic_DNA"/>
</dbReference>
<dbReference type="InterPro" id="IPR036291">
    <property type="entry name" value="NAD(P)-bd_dom_sf"/>
</dbReference>
<dbReference type="Pfam" id="PF00208">
    <property type="entry name" value="ELFV_dehydrog"/>
    <property type="match status" value="1"/>
</dbReference>
<dbReference type="SUPFAM" id="SSF53223">
    <property type="entry name" value="Aminoacid dehydrogenase-like, N-terminal domain"/>
    <property type="match status" value="1"/>
</dbReference>